<dbReference type="KEGG" id="mcak:MCCS_06440"/>
<dbReference type="Proteomes" id="UP000194154">
    <property type="component" value="Chromosome"/>
</dbReference>
<dbReference type="AlphaFoldDB" id="A0A1W7A9X9"/>
<organism evidence="1 2">
    <name type="scientific">Macrococcoides canis</name>
    <dbReference type="NCBI Taxonomy" id="1855823"/>
    <lineage>
        <taxon>Bacteria</taxon>
        <taxon>Bacillati</taxon>
        <taxon>Bacillota</taxon>
        <taxon>Bacilli</taxon>
        <taxon>Bacillales</taxon>
        <taxon>Staphylococcaceae</taxon>
        <taxon>Macrococcoides</taxon>
    </lineage>
</organism>
<reference evidence="1 2" key="1">
    <citation type="journal article" date="2017" name="Int. J. Syst. Evol. Microbiol.">
        <title>Macrococcus canis sp. nov., a skin bacterium associated with infections in dogs.</title>
        <authorList>
            <person name="Gobeli Brawand S."/>
            <person name="Cotting K."/>
            <person name="Gomez-Sanz E."/>
            <person name="Collaud A."/>
            <person name="Thomann A."/>
            <person name="Brodard I."/>
            <person name="Rodriguez-Campos S."/>
            <person name="Strauss C."/>
            <person name="Perreten V."/>
        </authorList>
    </citation>
    <scope>NUCLEOTIDE SEQUENCE [LARGE SCALE GENOMIC DNA]</scope>
    <source>
        <strain evidence="1 2">KM45013</strain>
    </source>
</reference>
<dbReference type="EMBL" id="CP021059">
    <property type="protein sequence ID" value="ARQ06294.1"/>
    <property type="molecule type" value="Genomic_DNA"/>
</dbReference>
<name>A0A1W7A9X9_9STAP</name>
<dbReference type="OrthoDB" id="9797779at2"/>
<dbReference type="InterPro" id="IPR007553">
    <property type="entry name" value="2-thiour_desulf"/>
</dbReference>
<proteinExistence type="predicted"/>
<dbReference type="GeneID" id="35294781"/>
<evidence type="ECO:0000313" key="2">
    <source>
        <dbReference type="Proteomes" id="UP000194154"/>
    </source>
</evidence>
<dbReference type="Pfam" id="PF04463">
    <property type="entry name" value="2-thiour_desulf"/>
    <property type="match status" value="1"/>
</dbReference>
<dbReference type="PANTHER" id="PTHR30087">
    <property type="entry name" value="INNER MEMBRANE PROTEIN"/>
    <property type="match status" value="1"/>
</dbReference>
<dbReference type="RefSeq" id="WP_086041970.1">
    <property type="nucleotide sequence ID" value="NZ_CBCRZA010000001.1"/>
</dbReference>
<accession>A0A1W7A9X9</accession>
<evidence type="ECO:0000313" key="1">
    <source>
        <dbReference type="EMBL" id="ARQ06294.1"/>
    </source>
</evidence>
<protein>
    <submittedName>
        <fullName evidence="1">Uncharacterized protein</fullName>
    </submittedName>
</protein>
<dbReference type="PANTHER" id="PTHR30087:SF1">
    <property type="entry name" value="HYPOTHETICAL CYTOSOLIC PROTEIN"/>
    <property type="match status" value="1"/>
</dbReference>
<keyword evidence="2" id="KW-1185">Reference proteome</keyword>
<gene>
    <name evidence="1" type="ORF">MCCS_06440</name>
</gene>
<dbReference type="STRING" id="1855823.MCCS_06440"/>
<sequence length="158" mass="16892">MILISSCLVGHPVRYDGRSKTNVIFTELVDKKKAMHACPEMLGGLTVPRAPAEIVGGDGDDCLDGRARVITTDGTDVTAEFIAGAKQTLQYCKDYNVSAVVLKANSPSCGSDQIYDGSFSGKLKAGNGVTAALLRRHDIHVMSEDEFVNNLDDSSLIE</sequence>